<comment type="cofactor">
    <cofactor evidence="14">
        <name>Mg(2+)</name>
        <dbReference type="ChEBI" id="CHEBI:18420"/>
    </cofactor>
    <cofactor evidence="14">
        <name>Mn(2+)</name>
        <dbReference type="ChEBI" id="CHEBI:29035"/>
    </cofactor>
</comment>
<keyword evidence="7 14" id="KW-0227">DNA damage</keyword>
<dbReference type="GO" id="GO:0003911">
    <property type="term" value="F:DNA ligase (NAD+) activity"/>
    <property type="evidence" value="ECO:0007669"/>
    <property type="project" value="UniProtKB-UniRule"/>
</dbReference>
<proteinExistence type="inferred from homology"/>
<feature type="binding site" evidence="14">
    <location>
        <position position="415"/>
    </location>
    <ligand>
        <name>Zn(2+)</name>
        <dbReference type="ChEBI" id="CHEBI:29105"/>
    </ligand>
</feature>
<dbReference type="SUPFAM" id="SSF56091">
    <property type="entry name" value="DNA ligase/mRNA capping enzyme, catalytic domain"/>
    <property type="match status" value="1"/>
</dbReference>
<organism evidence="17 18">
    <name type="scientific">Candidatus Rickettsiella viridis</name>
    <dbReference type="NCBI Taxonomy" id="676208"/>
    <lineage>
        <taxon>Bacteria</taxon>
        <taxon>Pseudomonadati</taxon>
        <taxon>Pseudomonadota</taxon>
        <taxon>Gammaproteobacteria</taxon>
        <taxon>Legionellales</taxon>
        <taxon>Coxiellaceae</taxon>
        <taxon>Rickettsiella</taxon>
    </lineage>
</organism>
<dbReference type="PROSITE" id="PS01055">
    <property type="entry name" value="DNA_LIGASE_N1"/>
    <property type="match status" value="1"/>
</dbReference>
<feature type="binding site" evidence="14">
    <location>
        <position position="412"/>
    </location>
    <ligand>
        <name>Zn(2+)</name>
        <dbReference type="ChEBI" id="CHEBI:29105"/>
    </ligand>
</feature>
<dbReference type="AlphaFoldDB" id="A0A2Z5V709"/>
<dbReference type="SUPFAM" id="SSF47781">
    <property type="entry name" value="RuvA domain 2-like"/>
    <property type="match status" value="1"/>
</dbReference>
<dbReference type="InterPro" id="IPR004149">
    <property type="entry name" value="Znf_DNAligase_C4"/>
</dbReference>
<evidence type="ECO:0000256" key="13">
    <source>
        <dbReference type="ARBA" id="ARBA00060881"/>
    </source>
</evidence>
<feature type="binding site" evidence="14">
    <location>
        <position position="436"/>
    </location>
    <ligand>
        <name>Zn(2+)</name>
        <dbReference type="ChEBI" id="CHEBI:29105"/>
    </ligand>
</feature>
<dbReference type="InterPro" id="IPR013840">
    <property type="entry name" value="DNAligase_N"/>
</dbReference>
<dbReference type="PROSITE" id="PS01056">
    <property type="entry name" value="DNA_LIGASE_N2"/>
    <property type="match status" value="1"/>
</dbReference>
<comment type="caution">
    <text evidence="14">Lacks conserved residue(s) required for the propagation of feature annotation.</text>
</comment>
<dbReference type="InterPro" id="IPR001679">
    <property type="entry name" value="DNA_ligase"/>
</dbReference>
<dbReference type="InterPro" id="IPR010994">
    <property type="entry name" value="RuvA_2-like"/>
</dbReference>
<evidence type="ECO:0000256" key="14">
    <source>
        <dbReference type="HAMAP-Rule" id="MF_01588"/>
    </source>
</evidence>
<dbReference type="FunFam" id="1.10.150.20:FF:000006">
    <property type="entry name" value="DNA ligase"/>
    <property type="match status" value="1"/>
</dbReference>
<name>A0A2Z5V709_9COXI</name>
<dbReference type="InterPro" id="IPR004150">
    <property type="entry name" value="NAD_DNA_ligase_OB"/>
</dbReference>
<evidence type="ECO:0000256" key="11">
    <source>
        <dbReference type="ARBA" id="ARBA00023204"/>
    </source>
</evidence>
<dbReference type="PANTHER" id="PTHR23389">
    <property type="entry name" value="CHROMOSOME TRANSMISSION FIDELITY FACTOR 18"/>
    <property type="match status" value="1"/>
</dbReference>
<dbReference type="InterPro" id="IPR036420">
    <property type="entry name" value="BRCT_dom_sf"/>
</dbReference>
<dbReference type="SMART" id="SM00278">
    <property type="entry name" value="HhH1"/>
    <property type="match status" value="4"/>
</dbReference>
<dbReference type="NCBIfam" id="NF005932">
    <property type="entry name" value="PRK07956.1"/>
    <property type="match status" value="1"/>
</dbReference>
<dbReference type="FunFam" id="3.30.470.30:FF:000001">
    <property type="entry name" value="DNA ligase"/>
    <property type="match status" value="1"/>
</dbReference>
<dbReference type="NCBIfam" id="TIGR00575">
    <property type="entry name" value="dnlj"/>
    <property type="match status" value="1"/>
</dbReference>
<comment type="function">
    <text evidence="1 14">DNA ligase that catalyzes the formation of phosphodiester linkages between 5'-phosphoryl and 3'-hydroxyl groups in double-stranded DNA using NAD as a coenzyme and as the energy source for the reaction. It is essential for DNA replication and repair of damaged DNA.</text>
</comment>
<dbReference type="PROSITE" id="PS50172">
    <property type="entry name" value="BRCT"/>
    <property type="match status" value="1"/>
</dbReference>
<dbReference type="SMART" id="SM00532">
    <property type="entry name" value="LIGANc"/>
    <property type="match status" value="1"/>
</dbReference>
<keyword evidence="10 14" id="KW-0520">NAD</keyword>
<dbReference type="InterPro" id="IPR012340">
    <property type="entry name" value="NA-bd_OB-fold"/>
</dbReference>
<dbReference type="EMBL" id="AP018005">
    <property type="protein sequence ID" value="BBB15007.1"/>
    <property type="molecule type" value="Genomic_DNA"/>
</dbReference>
<dbReference type="Pfam" id="PF00533">
    <property type="entry name" value="BRCT"/>
    <property type="match status" value="1"/>
</dbReference>
<reference evidence="17 18" key="1">
    <citation type="submission" date="2017-03" db="EMBL/GenBank/DDBJ databases">
        <title>The genome sequence of Candidatus Rickettsiella viridis.</title>
        <authorList>
            <person name="Nikoh N."/>
            <person name="Tsuchida T."/>
            <person name="Yamaguchi K."/>
            <person name="Maeda T."/>
            <person name="Shigenobu S."/>
            <person name="Fukatsu T."/>
        </authorList>
    </citation>
    <scope>NUCLEOTIDE SEQUENCE [LARGE SCALE GENOMIC DNA]</scope>
    <source>
        <strain evidence="17 18">Ap-RA04</strain>
    </source>
</reference>
<dbReference type="InterPro" id="IPR033136">
    <property type="entry name" value="DNA_ligase_CS"/>
</dbReference>
<dbReference type="SUPFAM" id="SSF50249">
    <property type="entry name" value="Nucleic acid-binding proteins"/>
    <property type="match status" value="1"/>
</dbReference>
<evidence type="ECO:0000256" key="15">
    <source>
        <dbReference type="RuleBase" id="RU000618"/>
    </source>
</evidence>
<dbReference type="Pfam" id="PF03119">
    <property type="entry name" value="DNA_ligase_ZBD"/>
    <property type="match status" value="1"/>
</dbReference>
<keyword evidence="18" id="KW-1185">Reference proteome</keyword>
<dbReference type="KEGG" id="rvi:RVIR1_05020"/>
<dbReference type="SMART" id="SM00292">
    <property type="entry name" value="BRCT"/>
    <property type="match status" value="1"/>
</dbReference>
<evidence type="ECO:0000259" key="16">
    <source>
        <dbReference type="PROSITE" id="PS50172"/>
    </source>
</evidence>
<protein>
    <recommendedName>
        <fullName evidence="3 14">DNA ligase</fullName>
        <ecNumber evidence="2 14">6.5.1.2</ecNumber>
    </recommendedName>
    <alternativeName>
        <fullName evidence="14">Polydeoxyribonucleotide synthase [NAD(+)]</fullName>
    </alternativeName>
</protein>
<dbReference type="CDD" id="cd00114">
    <property type="entry name" value="LIGANc"/>
    <property type="match status" value="1"/>
</dbReference>
<keyword evidence="4 14" id="KW-0436">Ligase</keyword>
<dbReference type="InterPro" id="IPR001357">
    <property type="entry name" value="BRCT_dom"/>
</dbReference>
<evidence type="ECO:0000256" key="8">
    <source>
        <dbReference type="ARBA" id="ARBA00022833"/>
    </source>
</evidence>
<feature type="active site" description="N6-AMP-lysine intermediate" evidence="14">
    <location>
        <position position="119"/>
    </location>
</feature>
<feature type="binding site" evidence="14">
    <location>
        <position position="140"/>
    </location>
    <ligand>
        <name>NAD(+)</name>
        <dbReference type="ChEBI" id="CHEBI:57540"/>
    </ligand>
</feature>
<dbReference type="FunFam" id="2.40.50.140:FF:000012">
    <property type="entry name" value="DNA ligase"/>
    <property type="match status" value="1"/>
</dbReference>
<dbReference type="OrthoDB" id="9759736at2"/>
<evidence type="ECO:0000256" key="7">
    <source>
        <dbReference type="ARBA" id="ARBA00022763"/>
    </source>
</evidence>
<dbReference type="PIRSF" id="PIRSF001604">
    <property type="entry name" value="LigA"/>
    <property type="match status" value="1"/>
</dbReference>
<evidence type="ECO:0000313" key="18">
    <source>
        <dbReference type="Proteomes" id="UP000282483"/>
    </source>
</evidence>
<sequence>MPKPSPALIKKITALKKKINEHNYRYHILDDPQISDVSFDKLFRELQTLEKQHPELITQDSPTQRIGATPLTSFNQIEHAMPMLSLDNAFSDQEVLAFNKRIQDRLGCDKAIEYACEPKLDGIAVSLTYQHGKLIRAATRGDGNIGEDITLNSRTILSIPLQLRGSDYPDTLEVRGEVYMPKKAFQQLNQKLQQAGEKTFVNPRNAAAGSLRQLDPKITAQRALAFFTHSVGAVKKGQLADKHTAILQQFEQWGLPCCPQTQRAQGIEACLDYYHKMGAQRPQLPYEIDGVVYKVNALALQQRLGFISRAPRWALAHKFPAQEELSRVLAIEFQVGRTGALTPVARLEPVFVGGATVSNATLHNIDEVNRKDIRVGDTIVVRRAGDVIPEVVRVIKEKRPQHTHRIQLPKNCPACGSEVTKLASESVARCNGGLYCPAQLKEAIKHFASRKAMNIEGLGNKIVDQLVEKSLIKDVADVYTLTTIQLAGLERLGEKSAAKLCRAIAASKNTSFSRFLYALGIRDVGISTALNLAQHFQQLQPLMQTDETYLQSISDIGPIVATHIKKFFTQTHNKEIIQRLLAAGIHWPKPTLNKKQTPLAGKTFVLTGSLNDLSREEATHQLQEQGAKVSSSVSKKTNYVVVGKDPGSKFSQAKKLGVTCLTEAELQTLLRSL</sequence>
<keyword evidence="8 14" id="KW-0862">Zinc</keyword>
<evidence type="ECO:0000256" key="2">
    <source>
        <dbReference type="ARBA" id="ARBA00012722"/>
    </source>
</evidence>
<dbReference type="Pfam" id="PF12826">
    <property type="entry name" value="HHH_2"/>
    <property type="match status" value="1"/>
</dbReference>
<feature type="domain" description="BRCT" evidence="16">
    <location>
        <begin position="594"/>
        <end position="673"/>
    </location>
</feature>
<dbReference type="GO" id="GO:0003677">
    <property type="term" value="F:DNA binding"/>
    <property type="evidence" value="ECO:0007669"/>
    <property type="project" value="InterPro"/>
</dbReference>
<feature type="binding site" evidence="14">
    <location>
        <position position="294"/>
    </location>
    <ligand>
        <name>NAD(+)</name>
        <dbReference type="ChEBI" id="CHEBI:57540"/>
    </ligand>
</feature>
<keyword evidence="14" id="KW-0464">Manganese</keyword>
<feature type="binding site" evidence="14">
    <location>
        <begin position="85"/>
        <end position="86"/>
    </location>
    <ligand>
        <name>NAD(+)</name>
        <dbReference type="ChEBI" id="CHEBI:57540"/>
    </ligand>
</feature>
<dbReference type="PANTHER" id="PTHR23389:SF9">
    <property type="entry name" value="DNA LIGASE"/>
    <property type="match status" value="1"/>
</dbReference>
<dbReference type="Gene3D" id="1.10.150.20">
    <property type="entry name" value="5' to 3' exonuclease, C-terminal subdomain"/>
    <property type="match status" value="2"/>
</dbReference>
<feature type="binding site" evidence="14">
    <location>
        <position position="117"/>
    </location>
    <ligand>
        <name>NAD(+)</name>
        <dbReference type="ChEBI" id="CHEBI:57540"/>
    </ligand>
</feature>
<dbReference type="RefSeq" id="WP_126322505.1">
    <property type="nucleotide sequence ID" value="NZ_AP018005.1"/>
</dbReference>
<dbReference type="InterPro" id="IPR003583">
    <property type="entry name" value="Hlx-hairpin-Hlx_DNA-bd_motif"/>
</dbReference>
<dbReference type="GO" id="GO:0005829">
    <property type="term" value="C:cytosol"/>
    <property type="evidence" value="ECO:0007669"/>
    <property type="project" value="TreeGrafter"/>
</dbReference>
<gene>
    <name evidence="14 17" type="primary">ligA</name>
    <name evidence="17" type="ORF">RVIR1_05020</name>
</gene>
<dbReference type="Pfam" id="PF01653">
    <property type="entry name" value="DNA_ligase_aden"/>
    <property type="match status" value="1"/>
</dbReference>
<comment type="catalytic activity">
    <reaction evidence="12 14 15">
        <text>NAD(+) + (deoxyribonucleotide)n-3'-hydroxyl + 5'-phospho-(deoxyribonucleotide)m = (deoxyribonucleotide)n+m + AMP + beta-nicotinamide D-nucleotide.</text>
        <dbReference type="EC" id="6.5.1.2"/>
    </reaction>
</comment>
<feature type="binding site" evidence="14">
    <location>
        <position position="318"/>
    </location>
    <ligand>
        <name>NAD(+)</name>
        <dbReference type="ChEBI" id="CHEBI:57540"/>
    </ligand>
</feature>
<keyword evidence="9 14" id="KW-0460">Magnesium</keyword>
<dbReference type="InterPro" id="IPR013839">
    <property type="entry name" value="DNAligase_adenylation"/>
</dbReference>
<dbReference type="Gene3D" id="6.20.10.30">
    <property type="match status" value="1"/>
</dbReference>
<dbReference type="HAMAP" id="MF_01588">
    <property type="entry name" value="DNA_ligase_A"/>
    <property type="match status" value="1"/>
</dbReference>
<evidence type="ECO:0000256" key="4">
    <source>
        <dbReference type="ARBA" id="ARBA00022598"/>
    </source>
</evidence>
<dbReference type="EC" id="6.5.1.2" evidence="2 14"/>
<keyword evidence="5 14" id="KW-0235">DNA replication</keyword>
<dbReference type="Gene3D" id="3.30.470.30">
    <property type="entry name" value="DNA ligase/mRNA capping enzyme"/>
    <property type="match status" value="1"/>
</dbReference>
<dbReference type="Gene3D" id="3.40.50.10190">
    <property type="entry name" value="BRCT domain"/>
    <property type="match status" value="1"/>
</dbReference>
<dbReference type="GO" id="GO:0006260">
    <property type="term" value="P:DNA replication"/>
    <property type="evidence" value="ECO:0007669"/>
    <property type="project" value="UniProtKB-KW"/>
</dbReference>
<dbReference type="GO" id="GO:0006281">
    <property type="term" value="P:DNA repair"/>
    <property type="evidence" value="ECO:0007669"/>
    <property type="project" value="UniProtKB-KW"/>
</dbReference>
<dbReference type="Pfam" id="PF03120">
    <property type="entry name" value="OB_DNA_ligase"/>
    <property type="match status" value="1"/>
</dbReference>
<feature type="binding site" evidence="14">
    <location>
        <position position="177"/>
    </location>
    <ligand>
        <name>NAD(+)</name>
        <dbReference type="ChEBI" id="CHEBI:57540"/>
    </ligand>
</feature>
<evidence type="ECO:0000256" key="10">
    <source>
        <dbReference type="ARBA" id="ARBA00023027"/>
    </source>
</evidence>
<dbReference type="InterPro" id="IPR041663">
    <property type="entry name" value="DisA/LigA_HHH"/>
</dbReference>
<evidence type="ECO:0000256" key="12">
    <source>
        <dbReference type="ARBA" id="ARBA00034005"/>
    </source>
</evidence>
<dbReference type="Proteomes" id="UP000282483">
    <property type="component" value="Chromosome"/>
</dbReference>
<comment type="similarity">
    <text evidence="13 14">Belongs to the NAD-dependent DNA ligase family. LigA subfamily.</text>
</comment>
<evidence type="ECO:0000256" key="6">
    <source>
        <dbReference type="ARBA" id="ARBA00022723"/>
    </source>
</evidence>
<evidence type="ECO:0000256" key="5">
    <source>
        <dbReference type="ARBA" id="ARBA00022705"/>
    </source>
</evidence>
<evidence type="ECO:0000256" key="3">
    <source>
        <dbReference type="ARBA" id="ARBA00013308"/>
    </source>
</evidence>
<dbReference type="Pfam" id="PF14520">
    <property type="entry name" value="HHH_5"/>
    <property type="match status" value="1"/>
</dbReference>
<evidence type="ECO:0000313" key="17">
    <source>
        <dbReference type="EMBL" id="BBB15007.1"/>
    </source>
</evidence>
<keyword evidence="11 14" id="KW-0234">DNA repair</keyword>
<dbReference type="FunFam" id="1.10.150.20:FF:000007">
    <property type="entry name" value="DNA ligase"/>
    <property type="match status" value="1"/>
</dbReference>
<dbReference type="Gene3D" id="2.40.50.140">
    <property type="entry name" value="Nucleic acid-binding proteins"/>
    <property type="match status" value="1"/>
</dbReference>
<keyword evidence="6 14" id="KW-0479">Metal-binding</keyword>
<dbReference type="SUPFAM" id="SSF52113">
    <property type="entry name" value="BRCT domain"/>
    <property type="match status" value="1"/>
</dbReference>
<dbReference type="CDD" id="cd17748">
    <property type="entry name" value="BRCT_DNA_ligase_like"/>
    <property type="match status" value="1"/>
</dbReference>
<dbReference type="Gene3D" id="1.10.287.610">
    <property type="entry name" value="Helix hairpin bin"/>
    <property type="match status" value="1"/>
</dbReference>
<evidence type="ECO:0000256" key="1">
    <source>
        <dbReference type="ARBA" id="ARBA00004067"/>
    </source>
</evidence>
<dbReference type="GO" id="GO:0046872">
    <property type="term" value="F:metal ion binding"/>
    <property type="evidence" value="ECO:0007669"/>
    <property type="project" value="UniProtKB-KW"/>
</dbReference>
<accession>A0A2Z5V709</accession>
<evidence type="ECO:0000256" key="9">
    <source>
        <dbReference type="ARBA" id="ARBA00022842"/>
    </source>
</evidence>
<feature type="binding site" evidence="14">
    <location>
        <begin position="36"/>
        <end position="40"/>
    </location>
    <ligand>
        <name>NAD(+)</name>
        <dbReference type="ChEBI" id="CHEBI:57540"/>
    </ligand>
</feature>
<dbReference type="FunFam" id="1.10.287.610:FF:000002">
    <property type="entry name" value="DNA ligase"/>
    <property type="match status" value="1"/>
</dbReference>
<dbReference type="InterPro" id="IPR018239">
    <property type="entry name" value="DNA_ligase_AS"/>
</dbReference>